<dbReference type="Pfam" id="PF07690">
    <property type="entry name" value="MFS_1"/>
    <property type="match status" value="1"/>
</dbReference>
<reference evidence="8 9" key="1">
    <citation type="journal article" date="2016" name="Environ. Microbiol.">
        <title>Genomic resolution of a cold subsurface aquifer community provides metabolic insights for novel microbes adapted to high CO concentrations.</title>
        <authorList>
            <person name="Probst A.J."/>
            <person name="Castelle C.J."/>
            <person name="Singh A."/>
            <person name="Brown C.T."/>
            <person name="Anantharaman K."/>
            <person name="Sharon I."/>
            <person name="Hug L.A."/>
            <person name="Burstein D."/>
            <person name="Emerson J.B."/>
            <person name="Thomas B.C."/>
            <person name="Banfield J.F."/>
        </authorList>
    </citation>
    <scope>NUCLEOTIDE SEQUENCE [LARGE SCALE GENOMIC DNA]</scope>
    <source>
        <strain evidence="8">CG1_02_47_685</strain>
    </source>
</reference>
<name>A0A1J4V8X6_9BACT</name>
<dbReference type="InterPro" id="IPR050171">
    <property type="entry name" value="MFS_Transporters"/>
</dbReference>
<organism evidence="8 9">
    <name type="scientific">Candidatus Nomurabacteria bacterium CG1_02_47_685</name>
    <dbReference type="NCBI Taxonomy" id="1805282"/>
    <lineage>
        <taxon>Bacteria</taxon>
        <taxon>Candidatus Nomuraibacteriota</taxon>
    </lineage>
</organism>
<evidence type="ECO:0008006" key="10">
    <source>
        <dbReference type="Google" id="ProtNLM"/>
    </source>
</evidence>
<evidence type="ECO:0000313" key="8">
    <source>
        <dbReference type="EMBL" id="OIO32488.1"/>
    </source>
</evidence>
<dbReference type="InterPro" id="IPR011701">
    <property type="entry name" value="MFS"/>
</dbReference>
<keyword evidence="2" id="KW-0813">Transport</keyword>
<feature type="transmembrane region" description="Helical" evidence="7">
    <location>
        <begin position="345"/>
        <end position="362"/>
    </location>
</feature>
<dbReference type="GO" id="GO:0005886">
    <property type="term" value="C:plasma membrane"/>
    <property type="evidence" value="ECO:0007669"/>
    <property type="project" value="UniProtKB-SubCell"/>
</dbReference>
<evidence type="ECO:0000256" key="6">
    <source>
        <dbReference type="ARBA" id="ARBA00023136"/>
    </source>
</evidence>
<feature type="transmembrane region" description="Helical" evidence="7">
    <location>
        <begin position="137"/>
        <end position="157"/>
    </location>
</feature>
<evidence type="ECO:0000256" key="3">
    <source>
        <dbReference type="ARBA" id="ARBA00022475"/>
    </source>
</evidence>
<comment type="subcellular location">
    <subcellularLocation>
        <location evidence="1">Cell membrane</location>
        <topology evidence="1">Multi-pass membrane protein</topology>
    </subcellularLocation>
</comment>
<proteinExistence type="predicted"/>
<feature type="transmembrane region" description="Helical" evidence="7">
    <location>
        <begin position="210"/>
        <end position="234"/>
    </location>
</feature>
<feature type="transmembrane region" description="Helical" evidence="7">
    <location>
        <begin position="74"/>
        <end position="91"/>
    </location>
</feature>
<feature type="transmembrane region" description="Helical" evidence="7">
    <location>
        <begin position="12"/>
        <end position="32"/>
    </location>
</feature>
<feature type="transmembrane region" description="Helical" evidence="7">
    <location>
        <begin position="277"/>
        <end position="295"/>
    </location>
</feature>
<comment type="caution">
    <text evidence="8">The sequence shown here is derived from an EMBL/GenBank/DDBJ whole genome shotgun (WGS) entry which is preliminary data.</text>
</comment>
<accession>A0A1J4V8X6</accession>
<keyword evidence="4 7" id="KW-0812">Transmembrane</keyword>
<sequence>MTDIAKKNGRTFRAIYSLAFFLALTISFPAYINSTFLEQYISESMVGILYTIGSILTLVVLINMPRIVRRFHNYHVTIALGILQILFLFTLAFSKNIYLLVIAFSCYLAVMSALWFTIDLFLENYSQNKSTGEIRGAYLTITNIAWIVSPLAVGTILSDSNYWRIYTIAALCIIPVMFLAYFRLRSFRDPNYETIPFFSAIKQSWKNKNIFKIFSIEFLLRFFYSWMVIYMPLYLHNHVGFEWQEIGAIFTIMLLPFILFETPVGTLADKKWGEKEFLSIGIAIISISTVAIYFIDSTNFLVWTALLFVTRIGASIIEIMDESYFFKQIDGTDASLLEVFRNTHSLAYIISPIVAMIVLSLFGNDYRYLFLALGLIMATGLFQSLTLKDTK</sequence>
<feature type="transmembrane region" description="Helical" evidence="7">
    <location>
        <begin position="97"/>
        <end position="116"/>
    </location>
</feature>
<evidence type="ECO:0000256" key="2">
    <source>
        <dbReference type="ARBA" id="ARBA00022448"/>
    </source>
</evidence>
<evidence type="ECO:0000256" key="1">
    <source>
        <dbReference type="ARBA" id="ARBA00004651"/>
    </source>
</evidence>
<feature type="transmembrane region" description="Helical" evidence="7">
    <location>
        <begin position="44"/>
        <end position="62"/>
    </location>
</feature>
<protein>
    <recommendedName>
        <fullName evidence="10">Major facilitator superfamily (MFS) profile domain-containing protein</fullName>
    </recommendedName>
</protein>
<dbReference type="SUPFAM" id="SSF103473">
    <property type="entry name" value="MFS general substrate transporter"/>
    <property type="match status" value="1"/>
</dbReference>
<gene>
    <name evidence="8" type="ORF">AUJ44_02225</name>
</gene>
<evidence type="ECO:0000256" key="7">
    <source>
        <dbReference type="SAM" id="Phobius"/>
    </source>
</evidence>
<keyword evidence="5 7" id="KW-1133">Transmembrane helix</keyword>
<evidence type="ECO:0000256" key="4">
    <source>
        <dbReference type="ARBA" id="ARBA00022692"/>
    </source>
</evidence>
<dbReference type="PANTHER" id="PTHR23517">
    <property type="entry name" value="RESISTANCE PROTEIN MDTM, PUTATIVE-RELATED-RELATED"/>
    <property type="match status" value="1"/>
</dbReference>
<keyword evidence="3" id="KW-1003">Cell membrane</keyword>
<dbReference type="EMBL" id="MNVO01000035">
    <property type="protein sequence ID" value="OIO32488.1"/>
    <property type="molecule type" value="Genomic_DNA"/>
</dbReference>
<feature type="transmembrane region" description="Helical" evidence="7">
    <location>
        <begin position="163"/>
        <end position="182"/>
    </location>
</feature>
<feature type="transmembrane region" description="Helical" evidence="7">
    <location>
        <begin position="246"/>
        <end position="265"/>
    </location>
</feature>
<feature type="transmembrane region" description="Helical" evidence="7">
    <location>
        <begin position="368"/>
        <end position="387"/>
    </location>
</feature>
<dbReference type="AlphaFoldDB" id="A0A1J4V8X6"/>
<evidence type="ECO:0000256" key="5">
    <source>
        <dbReference type="ARBA" id="ARBA00022989"/>
    </source>
</evidence>
<evidence type="ECO:0000313" key="9">
    <source>
        <dbReference type="Proteomes" id="UP000183206"/>
    </source>
</evidence>
<dbReference type="Proteomes" id="UP000183206">
    <property type="component" value="Unassembled WGS sequence"/>
</dbReference>
<dbReference type="GO" id="GO:0022857">
    <property type="term" value="F:transmembrane transporter activity"/>
    <property type="evidence" value="ECO:0007669"/>
    <property type="project" value="InterPro"/>
</dbReference>
<dbReference type="Gene3D" id="1.20.1250.20">
    <property type="entry name" value="MFS general substrate transporter like domains"/>
    <property type="match status" value="2"/>
</dbReference>
<keyword evidence="6 7" id="KW-0472">Membrane</keyword>
<dbReference type="InterPro" id="IPR036259">
    <property type="entry name" value="MFS_trans_sf"/>
</dbReference>
<dbReference type="STRING" id="1805282.AUJ44_02225"/>